<keyword evidence="3" id="KW-1185">Reference proteome</keyword>
<dbReference type="GO" id="GO:0016874">
    <property type="term" value="F:ligase activity"/>
    <property type="evidence" value="ECO:0007669"/>
    <property type="project" value="UniProtKB-KW"/>
</dbReference>
<dbReference type="InterPro" id="IPR035929">
    <property type="entry name" value="CoaB-like_sf"/>
</dbReference>
<dbReference type="RefSeq" id="WP_161902791.1">
    <property type="nucleotide sequence ID" value="NZ_MAEL01000052.1"/>
</dbReference>
<evidence type="ECO:0000313" key="2">
    <source>
        <dbReference type="EMBL" id="KAF1302391.1"/>
    </source>
</evidence>
<evidence type="ECO:0000259" key="1">
    <source>
        <dbReference type="Pfam" id="PF04127"/>
    </source>
</evidence>
<dbReference type="NCBIfam" id="TIGR02114">
    <property type="entry name" value="coaB_strep"/>
    <property type="match status" value="1"/>
</dbReference>
<accession>A0ABQ6YX57</accession>
<proteinExistence type="predicted"/>
<dbReference type="Proteomes" id="UP000782705">
    <property type="component" value="Unassembled WGS sequence"/>
</dbReference>
<evidence type="ECO:0000313" key="3">
    <source>
        <dbReference type="Proteomes" id="UP000782705"/>
    </source>
</evidence>
<organism evidence="2 3">
    <name type="scientific">Candidatus Enterococcus willemsii</name>
    <dbReference type="NCBI Taxonomy" id="1857215"/>
    <lineage>
        <taxon>Bacteria</taxon>
        <taxon>Bacillati</taxon>
        <taxon>Bacillota</taxon>
        <taxon>Bacilli</taxon>
        <taxon>Lactobacillales</taxon>
        <taxon>Enterococcaceae</taxon>
        <taxon>Enterococcus</taxon>
    </lineage>
</organism>
<reference evidence="2 3" key="1">
    <citation type="submission" date="2016-06" db="EMBL/GenBank/DDBJ databases">
        <title>Four novel species of enterococci isolated from chicken manure.</title>
        <authorList>
            <person name="Van Tyne D."/>
        </authorList>
    </citation>
    <scope>NUCLEOTIDE SEQUENCE [LARGE SCALE GENOMIC DNA]</scope>
    <source>
        <strain evidence="2 3">CU12B</strain>
    </source>
</reference>
<dbReference type="Gene3D" id="3.40.50.10300">
    <property type="entry name" value="CoaB-like"/>
    <property type="match status" value="1"/>
</dbReference>
<dbReference type="Pfam" id="PF04127">
    <property type="entry name" value="DFP"/>
    <property type="match status" value="2"/>
</dbReference>
<dbReference type="SUPFAM" id="SSF102645">
    <property type="entry name" value="CoaB-like"/>
    <property type="match status" value="1"/>
</dbReference>
<dbReference type="NCBIfam" id="NF005231">
    <property type="entry name" value="PRK06732.1"/>
    <property type="match status" value="1"/>
</dbReference>
<dbReference type="InterPro" id="IPR007085">
    <property type="entry name" value="DNA/pantothenate-metab_flavo_C"/>
</dbReference>
<feature type="domain" description="DNA/pantothenate metabolism flavoprotein C-terminal" evidence="1">
    <location>
        <begin position="2"/>
        <end position="103"/>
    </location>
</feature>
<comment type="caution">
    <text evidence="2">The sequence shown here is derived from an EMBL/GenBank/DDBJ whole genome shotgun (WGS) entry which is preliminary data.</text>
</comment>
<name>A0ABQ6YX57_9ENTE</name>
<dbReference type="EMBL" id="MAEL01000052">
    <property type="protein sequence ID" value="KAF1302391.1"/>
    <property type="molecule type" value="Genomic_DNA"/>
</dbReference>
<dbReference type="InterPro" id="IPR011848">
    <property type="entry name" value="CoaB_strep"/>
</dbReference>
<keyword evidence="2" id="KW-0436">Ligase</keyword>
<gene>
    <name evidence="2" type="ORF">BAU17_09045</name>
</gene>
<protein>
    <submittedName>
        <fullName evidence="2">Phosphopantothenate--cysteine ligase</fullName>
    </submittedName>
</protein>
<feature type="domain" description="DNA/pantothenate metabolism flavoprotein C-terminal" evidence="1">
    <location>
        <begin position="133"/>
        <end position="244"/>
    </location>
</feature>
<sequence length="246" mass="27329">MRILITAGGTSEKIDDVRAITNHSTGQLGCLIAEAFLTQEITVDYVTTAQALQPAAQEELTIYTIDDTHSLAEMLDSLLQQHTYDAVIHSMAVSDFSPVQSLSQEQFLDKINQLIVRQQPVTKEDLQLFSESTQAKETKISSNTDQLYLVLNKTPKVIQQIKQRQPETMLIGFKLLVDVPKEELISVAYQSLQKNQATYVLANDLTSIHNGQHHGYLVNQNGEVEAEATSKGQIAQLIVKAVTKHV</sequence>